<organism evidence="1">
    <name type="scientific">Cyprideis torosa</name>
    <dbReference type="NCBI Taxonomy" id="163714"/>
    <lineage>
        <taxon>Eukaryota</taxon>
        <taxon>Metazoa</taxon>
        <taxon>Ecdysozoa</taxon>
        <taxon>Arthropoda</taxon>
        <taxon>Crustacea</taxon>
        <taxon>Oligostraca</taxon>
        <taxon>Ostracoda</taxon>
        <taxon>Podocopa</taxon>
        <taxon>Podocopida</taxon>
        <taxon>Cytherocopina</taxon>
        <taxon>Cytheroidea</taxon>
        <taxon>Cytherideidae</taxon>
        <taxon>Cyprideis</taxon>
    </lineage>
</organism>
<accession>A0A7R8ZRY2</accession>
<dbReference type="OrthoDB" id="28230at2759"/>
<dbReference type="EMBL" id="OB668125">
    <property type="protein sequence ID" value="CAD7234237.1"/>
    <property type="molecule type" value="Genomic_DNA"/>
</dbReference>
<sequence>MISLYLSALGILPNTIDCHPCVKVEKPTTCGLVYWTRDQWEVDNSTVKEFVPKLGCGHFEEVWQGLWNNTTPVAMKTSNQEQWSRKTS</sequence>
<reference evidence="1" key="1">
    <citation type="submission" date="2020-11" db="EMBL/GenBank/DDBJ databases">
        <authorList>
            <person name="Tran Van P."/>
        </authorList>
    </citation>
    <scope>NUCLEOTIDE SEQUENCE</scope>
</reference>
<name>A0A7R8ZRY2_9CRUS</name>
<dbReference type="Gene3D" id="3.30.200.20">
    <property type="entry name" value="Phosphorylase Kinase, domain 1"/>
    <property type="match status" value="1"/>
</dbReference>
<evidence type="ECO:0000313" key="1">
    <source>
        <dbReference type="EMBL" id="CAD7234237.1"/>
    </source>
</evidence>
<dbReference type="AlphaFoldDB" id="A0A7R8ZRY2"/>
<proteinExistence type="predicted"/>
<gene>
    <name evidence="1" type="ORF">CTOB1V02_LOCUS12053</name>
</gene>
<protein>
    <submittedName>
        <fullName evidence="1">Uncharacterized protein</fullName>
    </submittedName>
</protein>